<comment type="caution">
    <text evidence="1">The sequence shown here is derived from an EMBL/GenBank/DDBJ whole genome shotgun (WGS) entry which is preliminary data.</text>
</comment>
<organism evidence="1 2">
    <name type="scientific">Streptomyces filipinensis</name>
    <dbReference type="NCBI Taxonomy" id="66887"/>
    <lineage>
        <taxon>Bacteria</taxon>
        <taxon>Bacillati</taxon>
        <taxon>Actinomycetota</taxon>
        <taxon>Actinomycetes</taxon>
        <taxon>Kitasatosporales</taxon>
        <taxon>Streptomycetaceae</taxon>
        <taxon>Streptomyces</taxon>
    </lineage>
</organism>
<proteinExistence type="predicted"/>
<sequence length="61" mass="5876">MEPGPAGGKVPGARGVLEAPGATAGAALYHACSGDCCIGGTDVTGSEERAPARRAGHPGQM</sequence>
<reference evidence="1" key="2">
    <citation type="submission" date="2020-09" db="EMBL/GenBank/DDBJ databases">
        <authorList>
            <person name="Sun Q."/>
            <person name="Ohkuma M."/>
        </authorList>
    </citation>
    <scope>NUCLEOTIDE SEQUENCE</scope>
    <source>
        <strain evidence="1">JCM 4369</strain>
    </source>
</reference>
<dbReference type="Proteomes" id="UP000618795">
    <property type="component" value="Unassembled WGS sequence"/>
</dbReference>
<evidence type="ECO:0000313" key="1">
    <source>
        <dbReference type="EMBL" id="GGU80031.1"/>
    </source>
</evidence>
<protein>
    <submittedName>
        <fullName evidence="1">Uncharacterized protein</fullName>
    </submittedName>
</protein>
<gene>
    <name evidence="1" type="ORF">GCM10010260_10250</name>
</gene>
<reference evidence="1" key="1">
    <citation type="journal article" date="2014" name="Int. J. Syst. Evol. Microbiol.">
        <title>Complete genome sequence of Corynebacterium casei LMG S-19264T (=DSM 44701T), isolated from a smear-ripened cheese.</title>
        <authorList>
            <consortium name="US DOE Joint Genome Institute (JGI-PGF)"/>
            <person name="Walter F."/>
            <person name="Albersmeier A."/>
            <person name="Kalinowski J."/>
            <person name="Ruckert C."/>
        </authorList>
    </citation>
    <scope>NUCLEOTIDE SEQUENCE</scope>
    <source>
        <strain evidence="1">JCM 4369</strain>
    </source>
</reference>
<dbReference type="AlphaFoldDB" id="A0A918I807"/>
<keyword evidence="2" id="KW-1185">Reference proteome</keyword>
<dbReference type="EMBL" id="BMTD01000002">
    <property type="protein sequence ID" value="GGU80031.1"/>
    <property type="molecule type" value="Genomic_DNA"/>
</dbReference>
<evidence type="ECO:0000313" key="2">
    <source>
        <dbReference type="Proteomes" id="UP000618795"/>
    </source>
</evidence>
<accession>A0A918I807</accession>
<name>A0A918I807_9ACTN</name>